<dbReference type="CDD" id="cd12148">
    <property type="entry name" value="fungal_TF_MHR"/>
    <property type="match status" value="1"/>
</dbReference>
<evidence type="ECO:0000256" key="6">
    <source>
        <dbReference type="ARBA" id="ARBA00023242"/>
    </source>
</evidence>
<keyword evidence="2" id="KW-0862">Zinc</keyword>
<dbReference type="GO" id="GO:0005634">
    <property type="term" value="C:nucleus"/>
    <property type="evidence" value="ECO:0007669"/>
    <property type="project" value="TreeGrafter"/>
</dbReference>
<dbReference type="Pfam" id="PF00172">
    <property type="entry name" value="Zn_clus"/>
    <property type="match status" value="1"/>
</dbReference>
<evidence type="ECO:0000313" key="9">
    <source>
        <dbReference type="EMBL" id="KAK3941743.1"/>
    </source>
</evidence>
<dbReference type="InterPro" id="IPR051430">
    <property type="entry name" value="Fungal_TF_Env_Response"/>
</dbReference>
<dbReference type="InterPro" id="IPR036864">
    <property type="entry name" value="Zn2-C6_fun-type_DNA-bd_sf"/>
</dbReference>
<keyword evidence="10" id="KW-1185">Reference proteome</keyword>
<dbReference type="GO" id="GO:0000978">
    <property type="term" value="F:RNA polymerase II cis-regulatory region sequence-specific DNA binding"/>
    <property type="evidence" value="ECO:0007669"/>
    <property type="project" value="TreeGrafter"/>
</dbReference>
<evidence type="ECO:0000259" key="8">
    <source>
        <dbReference type="PROSITE" id="PS50048"/>
    </source>
</evidence>
<feature type="domain" description="Zn(2)-C6 fungal-type" evidence="8">
    <location>
        <begin position="31"/>
        <end position="60"/>
    </location>
</feature>
<evidence type="ECO:0000256" key="3">
    <source>
        <dbReference type="ARBA" id="ARBA00023015"/>
    </source>
</evidence>
<sequence length="792" mass="88123">MGVAPVGGGSGVFIDDYSQPKSVKRPRPVKSCIECRKRKLKCDRLLPCSQCQKSRRFCKYAAESEAGNASDGSGGEVDVEGQPPMKRPQRPQIHPYPGAVPAAQRMTPVVNGTAEFPALRACAEGMDETTLARLERLERLVTEHMSVSPSPLSQHQHGYSPNYRVAASPITLRGLSVKGALRTRFFGQNSAKVLINLFDEASSIIKNMPTIESPLREFFMTLRSAHRALQREHRRALEPISVYVDSIVPIQKRMADILPPQKVCDVLVAAYISVSEGLYRVIHVPTFRQEYAQYWETKGQGSHDGFLPRLLCMLSIGSRFVTESRGLGHDRSTSVHIPTACALVRGWLDGLRGKHLVDITTLQTEILLLHAQRNITPRQQESWTQLGYIVRMAMTIGLHRDPSEFRELRAFQGEYRRKLWYTVMDMDLHVALACGLPCGVREGEYSCRPPRNLDDEDLTPRISELPPSKPLDQHTIGQLQAYAANTLPARMKATSIVSRLDTVHDYQEVLEAGATLEKMLDDINSLFPRHAALSQDEKHKEWRTRALVDIHVRRPLLALYRPFALSSINCPPHITQTHLKSSMTMLTYIDEVDPNSPGYDDLEAMYQFILKHDIIEACFSVCYYILNAHDNALIPTAPSKTGEPWHPGLVAADETTTPSSNGGGASGFNDGRFPWSAASMIRTVERSLVRLIRLLRDSSSDLRDIVGLSVVLSTVQAGTPEQKLERIRNGLQRIVDACLQALSVKPDGISSSLPVSASFFLPPVALPGGSWFRSITANCWIIGNSSYPPHTT</sequence>
<dbReference type="GO" id="GO:0008270">
    <property type="term" value="F:zinc ion binding"/>
    <property type="evidence" value="ECO:0007669"/>
    <property type="project" value="InterPro"/>
</dbReference>
<keyword evidence="3" id="KW-0805">Transcription regulation</keyword>
<dbReference type="AlphaFoldDB" id="A0AAN6NBI4"/>
<proteinExistence type="predicted"/>
<name>A0AAN6NBI4_9PEZI</name>
<comment type="caution">
    <text evidence="9">The sequence shown here is derived from an EMBL/GenBank/DDBJ whole genome shotgun (WGS) entry which is preliminary data.</text>
</comment>
<organism evidence="9 10">
    <name type="scientific">Diplogelasinospora grovesii</name>
    <dbReference type="NCBI Taxonomy" id="303347"/>
    <lineage>
        <taxon>Eukaryota</taxon>
        <taxon>Fungi</taxon>
        <taxon>Dikarya</taxon>
        <taxon>Ascomycota</taxon>
        <taxon>Pezizomycotina</taxon>
        <taxon>Sordariomycetes</taxon>
        <taxon>Sordariomycetidae</taxon>
        <taxon>Sordariales</taxon>
        <taxon>Diplogelasinosporaceae</taxon>
        <taxon>Diplogelasinospora</taxon>
    </lineage>
</organism>
<feature type="region of interest" description="Disordered" evidence="7">
    <location>
        <begin position="65"/>
        <end position="89"/>
    </location>
</feature>
<keyword evidence="6" id="KW-0539">Nucleus</keyword>
<evidence type="ECO:0000313" key="10">
    <source>
        <dbReference type="Proteomes" id="UP001303473"/>
    </source>
</evidence>
<evidence type="ECO:0000256" key="2">
    <source>
        <dbReference type="ARBA" id="ARBA00022833"/>
    </source>
</evidence>
<gene>
    <name evidence="9" type="ORF">QBC46DRAFT_258061</name>
</gene>
<dbReference type="GO" id="GO:0001228">
    <property type="term" value="F:DNA-binding transcription activator activity, RNA polymerase II-specific"/>
    <property type="evidence" value="ECO:0007669"/>
    <property type="project" value="TreeGrafter"/>
</dbReference>
<evidence type="ECO:0000256" key="7">
    <source>
        <dbReference type="SAM" id="MobiDB-lite"/>
    </source>
</evidence>
<keyword evidence="5" id="KW-0804">Transcription</keyword>
<dbReference type="EMBL" id="MU853780">
    <property type="protein sequence ID" value="KAK3941743.1"/>
    <property type="molecule type" value="Genomic_DNA"/>
</dbReference>
<dbReference type="InterPro" id="IPR007219">
    <property type="entry name" value="XnlR_reg_dom"/>
</dbReference>
<dbReference type="PROSITE" id="PS50048">
    <property type="entry name" value="ZN2_CY6_FUNGAL_2"/>
    <property type="match status" value="1"/>
</dbReference>
<protein>
    <recommendedName>
        <fullName evidence="8">Zn(2)-C6 fungal-type domain-containing protein</fullName>
    </recommendedName>
</protein>
<dbReference type="PANTHER" id="PTHR31944">
    <property type="entry name" value="HEME-RESPONSIVE ZINC FINGER TRANSCRIPTION FACTOR HAP1"/>
    <property type="match status" value="1"/>
</dbReference>
<dbReference type="Pfam" id="PF04082">
    <property type="entry name" value="Fungal_trans"/>
    <property type="match status" value="1"/>
</dbReference>
<dbReference type="Proteomes" id="UP001303473">
    <property type="component" value="Unassembled WGS sequence"/>
</dbReference>
<keyword evidence="1" id="KW-0479">Metal-binding</keyword>
<evidence type="ECO:0000256" key="5">
    <source>
        <dbReference type="ARBA" id="ARBA00023163"/>
    </source>
</evidence>
<evidence type="ECO:0000256" key="4">
    <source>
        <dbReference type="ARBA" id="ARBA00023125"/>
    </source>
</evidence>
<dbReference type="PANTHER" id="PTHR31944:SF131">
    <property type="entry name" value="HEME-RESPONSIVE ZINC FINGER TRANSCRIPTION FACTOR HAP1"/>
    <property type="match status" value="1"/>
</dbReference>
<dbReference type="InterPro" id="IPR001138">
    <property type="entry name" value="Zn2Cys6_DnaBD"/>
</dbReference>
<dbReference type="SMART" id="SM00906">
    <property type="entry name" value="Fungal_trans"/>
    <property type="match status" value="1"/>
</dbReference>
<dbReference type="SUPFAM" id="SSF57701">
    <property type="entry name" value="Zn2/Cys6 DNA-binding domain"/>
    <property type="match status" value="1"/>
</dbReference>
<dbReference type="PROSITE" id="PS00463">
    <property type="entry name" value="ZN2_CY6_FUNGAL_1"/>
    <property type="match status" value="1"/>
</dbReference>
<feature type="region of interest" description="Disordered" evidence="7">
    <location>
        <begin position="1"/>
        <end position="25"/>
    </location>
</feature>
<dbReference type="Gene3D" id="4.10.240.10">
    <property type="entry name" value="Zn(2)-C6 fungal-type DNA-binding domain"/>
    <property type="match status" value="1"/>
</dbReference>
<feature type="compositionally biased region" description="Gly residues" evidence="7">
    <location>
        <begin position="1"/>
        <end position="11"/>
    </location>
</feature>
<accession>A0AAN6NBI4</accession>
<reference evidence="10" key="1">
    <citation type="journal article" date="2023" name="Mol. Phylogenet. Evol.">
        <title>Genome-scale phylogeny and comparative genomics of the fungal order Sordariales.</title>
        <authorList>
            <person name="Hensen N."/>
            <person name="Bonometti L."/>
            <person name="Westerberg I."/>
            <person name="Brannstrom I.O."/>
            <person name="Guillou S."/>
            <person name="Cros-Aarteil S."/>
            <person name="Calhoun S."/>
            <person name="Haridas S."/>
            <person name="Kuo A."/>
            <person name="Mondo S."/>
            <person name="Pangilinan J."/>
            <person name="Riley R."/>
            <person name="LaButti K."/>
            <person name="Andreopoulos B."/>
            <person name="Lipzen A."/>
            <person name="Chen C."/>
            <person name="Yan M."/>
            <person name="Daum C."/>
            <person name="Ng V."/>
            <person name="Clum A."/>
            <person name="Steindorff A."/>
            <person name="Ohm R.A."/>
            <person name="Martin F."/>
            <person name="Silar P."/>
            <person name="Natvig D.O."/>
            <person name="Lalanne C."/>
            <person name="Gautier V."/>
            <person name="Ament-Velasquez S.L."/>
            <person name="Kruys A."/>
            <person name="Hutchinson M.I."/>
            <person name="Powell A.J."/>
            <person name="Barry K."/>
            <person name="Miller A.N."/>
            <person name="Grigoriev I.V."/>
            <person name="Debuchy R."/>
            <person name="Gladieux P."/>
            <person name="Hiltunen Thoren M."/>
            <person name="Johannesson H."/>
        </authorList>
    </citation>
    <scope>NUCLEOTIDE SEQUENCE [LARGE SCALE GENOMIC DNA]</scope>
    <source>
        <strain evidence="10">CBS 340.73</strain>
    </source>
</reference>
<dbReference type="GO" id="GO:0006351">
    <property type="term" value="P:DNA-templated transcription"/>
    <property type="evidence" value="ECO:0007669"/>
    <property type="project" value="InterPro"/>
</dbReference>
<dbReference type="SMART" id="SM00066">
    <property type="entry name" value="GAL4"/>
    <property type="match status" value="1"/>
</dbReference>
<keyword evidence="4" id="KW-0238">DNA-binding</keyword>
<evidence type="ECO:0000256" key="1">
    <source>
        <dbReference type="ARBA" id="ARBA00022723"/>
    </source>
</evidence>
<dbReference type="CDD" id="cd00067">
    <property type="entry name" value="GAL4"/>
    <property type="match status" value="1"/>
</dbReference>